<evidence type="ECO:0000313" key="3">
    <source>
        <dbReference type="Proteomes" id="UP000273145"/>
    </source>
</evidence>
<dbReference type="AlphaFoldDB" id="A0A3Q8SEJ5"/>
<dbReference type="Gene3D" id="2.60.120.380">
    <property type="match status" value="1"/>
</dbReference>
<feature type="signal peptide" evidence="1">
    <location>
        <begin position="1"/>
        <end position="25"/>
    </location>
</feature>
<dbReference type="RefSeq" id="WP_125085007.1">
    <property type="nucleotide sequence ID" value="NZ_CP034248.1"/>
</dbReference>
<keyword evidence="3" id="KW-1185">Reference proteome</keyword>
<protein>
    <recommendedName>
        <fullName evidence="4">Carboxypeptidase regulatory-like domain-containing protein</fullName>
    </recommendedName>
</protein>
<organism evidence="2 3">
    <name type="scientific">Paenibacillus lentus</name>
    <dbReference type="NCBI Taxonomy" id="1338368"/>
    <lineage>
        <taxon>Bacteria</taxon>
        <taxon>Bacillati</taxon>
        <taxon>Bacillota</taxon>
        <taxon>Bacilli</taxon>
        <taxon>Bacillales</taxon>
        <taxon>Paenibacillaceae</taxon>
        <taxon>Paenibacillus</taxon>
    </lineage>
</organism>
<evidence type="ECO:0008006" key="4">
    <source>
        <dbReference type="Google" id="ProtNLM"/>
    </source>
</evidence>
<name>A0A3Q8SEJ5_9BACL</name>
<accession>A0A3Q8SEJ5</accession>
<dbReference type="SUPFAM" id="SSF89260">
    <property type="entry name" value="Collagen-binding domain"/>
    <property type="match status" value="1"/>
</dbReference>
<proteinExistence type="predicted"/>
<feature type="chain" id="PRO_5018543310" description="Carboxypeptidase regulatory-like domain-containing protein" evidence="1">
    <location>
        <begin position="26"/>
        <end position="484"/>
    </location>
</feature>
<dbReference type="Proteomes" id="UP000273145">
    <property type="component" value="Chromosome"/>
</dbReference>
<keyword evidence="1" id="KW-0732">Signal</keyword>
<evidence type="ECO:0000256" key="1">
    <source>
        <dbReference type="SAM" id="SignalP"/>
    </source>
</evidence>
<dbReference type="EMBL" id="CP034248">
    <property type="protein sequence ID" value="AZK48863.1"/>
    <property type="molecule type" value="Genomic_DNA"/>
</dbReference>
<dbReference type="KEGG" id="plen:EIM92_05110"/>
<gene>
    <name evidence="2" type="ORF">EIM92_05110</name>
</gene>
<sequence length="484" mass="52774">MKKKLSIAIIMNLVLSFALVLNAFAANDVAASDAIPDVPVTEQVLLPSEEVISELTRAAPEMDSSKLKQHQVKPSISLKSPSMSSERQKGWIAASQSISATAATYTYTGYIQQEGTSAYLYPIYVQPGSILQVQMDSPASAQLDYDLYLYEFDMSTGDLNPNPIDYSIYGTYLNNYGNGPGTLSENVGTKNDTVGSKAYLIEVYGAVGASINEPFYLTVSTSSTYDAFETDENALHAYPFTVATGGSTLVSRSINSEVDQDWYKITVPESRNYDAMRINLDQASISNGYKAEMYGALSNNRMALIPSVNGNVSLGTGTYYLRVYTTNTYSDINYSLHLQPVLRADKIVITGYNSNGGPNDYPSYAYGRYYRITGNSFTVTGVAATSDNYAVANAEVEVIWENPYWSEGSNNKFRSGKAWTNSSGQFSITLSLPPSTGSVSQYLPGAISFTHYFDICGVLAMVTDRPSANDTDVVYHFAYSIYGG</sequence>
<dbReference type="OrthoDB" id="2507344at2"/>
<evidence type="ECO:0000313" key="2">
    <source>
        <dbReference type="EMBL" id="AZK48863.1"/>
    </source>
</evidence>
<reference evidence="2 3" key="1">
    <citation type="submission" date="2018-11" db="EMBL/GenBank/DDBJ databases">
        <title>Genome sequencing of Paenibacillus lentus DSM25539(T).</title>
        <authorList>
            <person name="Kook J.-K."/>
            <person name="Park S.-N."/>
            <person name="Lim Y.K."/>
        </authorList>
    </citation>
    <scope>NUCLEOTIDE SEQUENCE [LARGE SCALE GENOMIC DNA]</scope>
    <source>
        <strain evidence="2 3">DSM 25539</strain>
    </source>
</reference>